<feature type="transmembrane region" description="Helical" evidence="1">
    <location>
        <begin position="99"/>
        <end position="120"/>
    </location>
</feature>
<accession>A0ABY3NP22</accession>
<keyword evidence="3" id="KW-1185">Reference proteome</keyword>
<protein>
    <submittedName>
        <fullName evidence="2">Uncharacterized protein DUF1240</fullName>
    </submittedName>
</protein>
<dbReference type="EMBL" id="VNHN01000053">
    <property type="protein sequence ID" value="TYP01237.1"/>
    <property type="molecule type" value="Genomic_DNA"/>
</dbReference>
<name>A0ABY3NP22_9GAMM</name>
<gene>
    <name evidence="2" type="ORF">LY16_02746</name>
</gene>
<evidence type="ECO:0000313" key="3">
    <source>
        <dbReference type="Proteomes" id="UP000324170"/>
    </source>
</evidence>
<dbReference type="Pfam" id="PF06836">
    <property type="entry name" value="DUF1240"/>
    <property type="match status" value="1"/>
</dbReference>
<evidence type="ECO:0000256" key="1">
    <source>
        <dbReference type="SAM" id="Phobius"/>
    </source>
</evidence>
<feature type="transmembrane region" description="Helical" evidence="1">
    <location>
        <begin position="132"/>
        <end position="153"/>
    </location>
</feature>
<keyword evidence="1" id="KW-1133">Transmembrane helix</keyword>
<sequence length="184" mass="21872">MIRINLVPHVAQDKIANYHYYENVFRCFLLLLRWGFRMSNKVKNKCKKPVILPFWSRVFYILMLLLVMIIMSIVVLFSWHDFMSLINLKEKVYFSWRVFFISFGFPISFHLLFSIMCACFSDSPRPYRGRVVNFLVWIFFVALLLSVPVSLYVDNKLKYSGYITCSKKSLIAPNEYVKNSKLCN</sequence>
<dbReference type="InterPro" id="IPR010665">
    <property type="entry name" value="DUF1240"/>
</dbReference>
<evidence type="ECO:0000313" key="2">
    <source>
        <dbReference type="EMBL" id="TYP01237.1"/>
    </source>
</evidence>
<dbReference type="Proteomes" id="UP000324170">
    <property type="component" value="Unassembled WGS sequence"/>
</dbReference>
<proteinExistence type="predicted"/>
<organism evidence="2 3">
    <name type="scientific">Xenorhabdus doucetiae</name>
    <dbReference type="NCBI Taxonomy" id="351671"/>
    <lineage>
        <taxon>Bacteria</taxon>
        <taxon>Pseudomonadati</taxon>
        <taxon>Pseudomonadota</taxon>
        <taxon>Gammaproteobacteria</taxon>
        <taxon>Enterobacterales</taxon>
        <taxon>Morganellaceae</taxon>
        <taxon>Xenorhabdus</taxon>
    </lineage>
</organism>
<comment type="caution">
    <text evidence="2">The sequence shown here is derived from an EMBL/GenBank/DDBJ whole genome shotgun (WGS) entry which is preliminary data.</text>
</comment>
<keyword evidence="1" id="KW-0812">Transmembrane</keyword>
<reference evidence="2 3" key="1">
    <citation type="submission" date="2019-07" db="EMBL/GenBank/DDBJ databases">
        <title>Genomic Encyclopedia of Type Strains, Phase I: the one thousand microbial genomes (KMG-I) project.</title>
        <authorList>
            <person name="Kyrpides N."/>
        </authorList>
    </citation>
    <scope>NUCLEOTIDE SEQUENCE [LARGE SCALE GENOMIC DNA]</scope>
    <source>
        <strain evidence="2 3">DSM 17909</strain>
    </source>
</reference>
<feature type="transmembrane region" description="Helical" evidence="1">
    <location>
        <begin position="57"/>
        <end position="79"/>
    </location>
</feature>
<keyword evidence="1" id="KW-0472">Membrane</keyword>